<comment type="subcellular location">
    <subcellularLocation>
        <location evidence="1 13">Cell inner membrane</location>
        <topology evidence="1 13">Single-pass membrane protein</topology>
        <orientation evidence="1 13">Periplasmic side</orientation>
    </subcellularLocation>
</comment>
<dbReference type="InterPro" id="IPR003538">
    <property type="entry name" value="TonB"/>
</dbReference>
<evidence type="ECO:0000256" key="10">
    <source>
        <dbReference type="ARBA" id="ARBA00022989"/>
    </source>
</evidence>
<keyword evidence="7" id="KW-0812">Transmembrane</keyword>
<feature type="compositionally biased region" description="Basic and acidic residues" evidence="14">
    <location>
        <begin position="171"/>
        <end position="198"/>
    </location>
</feature>
<dbReference type="Proteomes" id="UP001501727">
    <property type="component" value="Unassembled WGS sequence"/>
</dbReference>
<evidence type="ECO:0000259" key="15">
    <source>
        <dbReference type="PROSITE" id="PS52015"/>
    </source>
</evidence>
<dbReference type="PROSITE" id="PS52015">
    <property type="entry name" value="TONB_CTD"/>
    <property type="match status" value="1"/>
</dbReference>
<evidence type="ECO:0000256" key="7">
    <source>
        <dbReference type="ARBA" id="ARBA00022692"/>
    </source>
</evidence>
<evidence type="ECO:0000256" key="9">
    <source>
        <dbReference type="ARBA" id="ARBA00022927"/>
    </source>
</evidence>
<evidence type="ECO:0000313" key="17">
    <source>
        <dbReference type="Proteomes" id="UP001501727"/>
    </source>
</evidence>
<dbReference type="Gene3D" id="3.30.2420.10">
    <property type="entry name" value="TonB"/>
    <property type="match status" value="1"/>
</dbReference>
<comment type="subunit">
    <text evidence="12">Homodimer. Forms a complex with the accessory proteins ExbB and ExbD.</text>
</comment>
<keyword evidence="17" id="KW-1185">Reference proteome</keyword>
<gene>
    <name evidence="16" type="ORF">GCM10022229_02070</name>
</gene>
<feature type="compositionally biased region" description="Basic and acidic residues" evidence="14">
    <location>
        <begin position="221"/>
        <end position="248"/>
    </location>
</feature>
<name>A0ABP7M2H7_9GAMM</name>
<dbReference type="SUPFAM" id="SSF74653">
    <property type="entry name" value="TolA/TonB C-terminal domain"/>
    <property type="match status" value="1"/>
</dbReference>
<feature type="domain" description="TonB C-terminal" evidence="15">
    <location>
        <begin position="265"/>
        <end position="351"/>
    </location>
</feature>
<evidence type="ECO:0000256" key="3">
    <source>
        <dbReference type="ARBA" id="ARBA00022362"/>
    </source>
</evidence>
<dbReference type="InterPro" id="IPR051045">
    <property type="entry name" value="TonB-dependent_transducer"/>
</dbReference>
<sequence>MYPSTTVSPLAPGEARPAHLRLALGVLLVVAVSACGKKEEAGPPAGPAEPAAATQPVKPPAEAVSAQVAALSPDDLRKKATEAYQESRLYAPAGDNAMEYYLALRDKLPGDPGVSSALTDLLPMTVIATEQSRDRGDFEEAQRLYGLIEKADKDHPALSRLKTSIAAAQENEAKRAEQQRLSAEEEAARRVQLEKERQAQQQQQQQQAAEQLAAQQAEAEAASKREAEQRAAEQRAAEQRAAEQRAAEQRAAQQAPAQPAEPRQVTAAELRPISTPAPRYPVNALRAGRSGEVQVEFTVGPDGSVTNARVVRADPPRVFDREAVAAVKRWRFEPPGTTVTTRRTIGFNPGQ</sequence>
<keyword evidence="6 13" id="KW-0997">Cell inner membrane</keyword>
<dbReference type="EMBL" id="BAAAZU010000001">
    <property type="protein sequence ID" value="GAA3912985.1"/>
    <property type="molecule type" value="Genomic_DNA"/>
</dbReference>
<feature type="compositionally biased region" description="Low complexity" evidence="14">
    <location>
        <begin position="199"/>
        <end position="220"/>
    </location>
</feature>
<dbReference type="InterPro" id="IPR006260">
    <property type="entry name" value="TonB/TolA_C"/>
</dbReference>
<dbReference type="InterPro" id="IPR037682">
    <property type="entry name" value="TonB_C"/>
</dbReference>
<keyword evidence="10" id="KW-1133">Transmembrane helix</keyword>
<comment type="caution">
    <text evidence="16">The sequence shown here is derived from an EMBL/GenBank/DDBJ whole genome shotgun (WGS) entry which is preliminary data.</text>
</comment>
<dbReference type="RefSeq" id="WP_344758056.1">
    <property type="nucleotide sequence ID" value="NZ_BAAAZU010000001.1"/>
</dbReference>
<feature type="region of interest" description="Disordered" evidence="14">
    <location>
        <begin position="169"/>
        <end position="279"/>
    </location>
</feature>
<comment type="similarity">
    <text evidence="2 13">Belongs to the TonB family.</text>
</comment>
<keyword evidence="4 13" id="KW-0813">Transport</keyword>
<accession>A0ABP7M2H7</accession>
<evidence type="ECO:0000256" key="4">
    <source>
        <dbReference type="ARBA" id="ARBA00022448"/>
    </source>
</evidence>
<evidence type="ECO:0000256" key="12">
    <source>
        <dbReference type="ARBA" id="ARBA00025849"/>
    </source>
</evidence>
<keyword evidence="5 13" id="KW-1003">Cell membrane</keyword>
<keyword evidence="8" id="KW-0677">Repeat</keyword>
<evidence type="ECO:0000256" key="8">
    <source>
        <dbReference type="ARBA" id="ARBA00022737"/>
    </source>
</evidence>
<organism evidence="16 17">
    <name type="scientific">Luteimonas lutimaris</name>
    <dbReference type="NCBI Taxonomy" id="698645"/>
    <lineage>
        <taxon>Bacteria</taxon>
        <taxon>Pseudomonadati</taxon>
        <taxon>Pseudomonadota</taxon>
        <taxon>Gammaproteobacteria</taxon>
        <taxon>Lysobacterales</taxon>
        <taxon>Lysobacteraceae</taxon>
        <taxon>Luteimonas</taxon>
    </lineage>
</organism>
<evidence type="ECO:0000256" key="14">
    <source>
        <dbReference type="SAM" id="MobiDB-lite"/>
    </source>
</evidence>
<feature type="compositionally biased region" description="Low complexity" evidence="14">
    <location>
        <begin position="249"/>
        <end position="264"/>
    </location>
</feature>
<evidence type="ECO:0000256" key="13">
    <source>
        <dbReference type="RuleBase" id="RU362123"/>
    </source>
</evidence>
<dbReference type="Pfam" id="PF03544">
    <property type="entry name" value="TonB_C"/>
    <property type="match status" value="1"/>
</dbReference>
<dbReference type="PRINTS" id="PR01374">
    <property type="entry name" value="TONBPROTEIN"/>
</dbReference>
<keyword evidence="11" id="KW-0472">Membrane</keyword>
<evidence type="ECO:0000256" key="5">
    <source>
        <dbReference type="ARBA" id="ARBA00022475"/>
    </source>
</evidence>
<keyword evidence="9 13" id="KW-0653">Protein transport</keyword>
<evidence type="ECO:0000256" key="6">
    <source>
        <dbReference type="ARBA" id="ARBA00022519"/>
    </source>
</evidence>
<reference evidence="17" key="1">
    <citation type="journal article" date="2019" name="Int. J. Syst. Evol. Microbiol.">
        <title>The Global Catalogue of Microorganisms (GCM) 10K type strain sequencing project: providing services to taxonomists for standard genome sequencing and annotation.</title>
        <authorList>
            <consortium name="The Broad Institute Genomics Platform"/>
            <consortium name="The Broad Institute Genome Sequencing Center for Infectious Disease"/>
            <person name="Wu L."/>
            <person name="Ma J."/>
        </authorList>
    </citation>
    <scope>NUCLEOTIDE SEQUENCE [LARGE SCALE GENOMIC DNA]</scope>
    <source>
        <strain evidence="17">JCM 16916</strain>
    </source>
</reference>
<evidence type="ECO:0000256" key="1">
    <source>
        <dbReference type="ARBA" id="ARBA00004383"/>
    </source>
</evidence>
<dbReference type="PANTHER" id="PTHR33446">
    <property type="entry name" value="PROTEIN TONB-RELATED"/>
    <property type="match status" value="1"/>
</dbReference>
<evidence type="ECO:0000256" key="11">
    <source>
        <dbReference type="ARBA" id="ARBA00023136"/>
    </source>
</evidence>
<feature type="region of interest" description="Disordered" evidence="14">
    <location>
        <begin position="38"/>
        <end position="66"/>
    </location>
</feature>
<protein>
    <recommendedName>
        <fullName evidence="3 13">Protein TonB</fullName>
    </recommendedName>
</protein>
<comment type="function">
    <text evidence="13">Interacts with outer membrane receptor proteins that carry out high-affinity binding and energy dependent uptake into the periplasmic space of specific substrates. It could act to transduce energy from the cytoplasmic membrane to specific energy-requiring processes in the outer membrane, resulting in the release into the periplasm of ligands bound by these outer membrane proteins.</text>
</comment>
<dbReference type="PANTHER" id="PTHR33446:SF8">
    <property type="entry name" value="PROTEIN TONB"/>
    <property type="match status" value="1"/>
</dbReference>
<keyword evidence="13" id="KW-0735">Signal-anchor</keyword>
<evidence type="ECO:0000313" key="16">
    <source>
        <dbReference type="EMBL" id="GAA3912985.1"/>
    </source>
</evidence>
<proteinExistence type="inferred from homology"/>
<dbReference type="NCBIfam" id="TIGR01352">
    <property type="entry name" value="tonB_Cterm"/>
    <property type="match status" value="1"/>
</dbReference>
<evidence type="ECO:0000256" key="2">
    <source>
        <dbReference type="ARBA" id="ARBA00006555"/>
    </source>
</evidence>